<reference evidence="13" key="1">
    <citation type="submission" date="2025-08" db="UniProtKB">
        <authorList>
            <consortium name="RefSeq"/>
        </authorList>
    </citation>
    <scope>IDENTIFICATION</scope>
    <source>
        <tissue evidence="13">Muscle</tissue>
    </source>
</reference>
<evidence type="ECO:0000256" key="3">
    <source>
        <dbReference type="ARBA" id="ARBA00022491"/>
    </source>
</evidence>
<evidence type="ECO:0000256" key="8">
    <source>
        <dbReference type="ARBA" id="ARBA00037060"/>
    </source>
</evidence>
<comment type="function">
    <text evidence="8">Putative Polycomb group (PcG) protein. PcG proteins act by forming multiprotein complexes, which are required to maintain the transcriptionally repressive state of homeotic genes throughout development. May be involved in spermatogenesis during sexual maturation.</text>
</comment>
<dbReference type="PANTHER" id="PTHR47305:SF2">
    <property type="entry name" value="SAM DOMAIN-CONTAINING PROTEIN"/>
    <property type="match status" value="1"/>
</dbReference>
<gene>
    <name evidence="13" type="primary">SCML1</name>
</gene>
<dbReference type="InterPro" id="IPR013761">
    <property type="entry name" value="SAM/pointed_sf"/>
</dbReference>
<evidence type="ECO:0000256" key="7">
    <source>
        <dbReference type="ARBA" id="ARBA00023242"/>
    </source>
</evidence>
<comment type="similarity">
    <text evidence="2">Belongs to the SCM family.</text>
</comment>
<dbReference type="InterPro" id="IPR047531">
    <property type="entry name" value="SAM_Scm-like"/>
</dbReference>
<dbReference type="FunCoup" id="A0A6J2MFX9">
    <property type="interactions" value="78"/>
</dbReference>
<keyword evidence="3" id="KW-0678">Repressor</keyword>
<evidence type="ECO:0000256" key="6">
    <source>
        <dbReference type="ARBA" id="ARBA00023163"/>
    </source>
</evidence>
<name>A0A6J2MFX9_9CHIR</name>
<dbReference type="RefSeq" id="XP_028378957.2">
    <property type="nucleotide sequence ID" value="XM_028523156.2"/>
</dbReference>
<keyword evidence="6" id="KW-0804">Transcription</keyword>
<proteinExistence type="inferred from homology"/>
<evidence type="ECO:0000313" key="12">
    <source>
        <dbReference type="Proteomes" id="UP000504628"/>
    </source>
</evidence>
<accession>A0A6J2MFX9</accession>
<dbReference type="GeneID" id="114505257"/>
<keyword evidence="4" id="KW-0597">Phosphoprotein</keyword>
<dbReference type="Pfam" id="PF00536">
    <property type="entry name" value="SAM_1"/>
    <property type="match status" value="1"/>
</dbReference>
<organism evidence="12 13">
    <name type="scientific">Phyllostomus discolor</name>
    <name type="common">pale spear-nosed bat</name>
    <dbReference type="NCBI Taxonomy" id="89673"/>
    <lineage>
        <taxon>Eukaryota</taxon>
        <taxon>Metazoa</taxon>
        <taxon>Chordata</taxon>
        <taxon>Craniata</taxon>
        <taxon>Vertebrata</taxon>
        <taxon>Euteleostomi</taxon>
        <taxon>Mammalia</taxon>
        <taxon>Eutheria</taxon>
        <taxon>Laurasiatheria</taxon>
        <taxon>Chiroptera</taxon>
        <taxon>Yangochiroptera</taxon>
        <taxon>Phyllostomidae</taxon>
        <taxon>Phyllostominae</taxon>
        <taxon>Phyllostomus</taxon>
    </lineage>
</organism>
<keyword evidence="7" id="KW-0539">Nucleus</keyword>
<keyword evidence="5" id="KW-0805">Transcription regulation</keyword>
<dbReference type="Proteomes" id="UP000504628">
    <property type="component" value="Chromosome X"/>
</dbReference>
<dbReference type="InterPro" id="IPR001660">
    <property type="entry name" value="SAM"/>
</dbReference>
<evidence type="ECO:0000313" key="13">
    <source>
        <dbReference type="RefSeq" id="XP_028378957.2"/>
    </source>
</evidence>
<dbReference type="PANTHER" id="PTHR47305">
    <property type="entry name" value="BEN DOMAIN-CONTAINING PROTEIN 2"/>
    <property type="match status" value="1"/>
</dbReference>
<keyword evidence="12" id="KW-1185">Reference proteome</keyword>
<dbReference type="CTD" id="6322"/>
<protein>
    <recommendedName>
        <fullName evidence="9">Sex comb on midleg-like protein 1</fullName>
    </recommendedName>
</protein>
<evidence type="ECO:0000256" key="10">
    <source>
        <dbReference type="SAM" id="MobiDB-lite"/>
    </source>
</evidence>
<evidence type="ECO:0000256" key="5">
    <source>
        <dbReference type="ARBA" id="ARBA00023015"/>
    </source>
</evidence>
<comment type="subcellular location">
    <subcellularLocation>
        <location evidence="1">Nucleus</location>
    </subcellularLocation>
</comment>
<evidence type="ECO:0000256" key="9">
    <source>
        <dbReference type="ARBA" id="ARBA00040639"/>
    </source>
</evidence>
<feature type="domain" description="SAM" evidence="11">
    <location>
        <begin position="350"/>
        <end position="419"/>
    </location>
</feature>
<evidence type="ECO:0000259" key="11">
    <source>
        <dbReference type="SMART" id="SM00454"/>
    </source>
</evidence>
<dbReference type="OrthoDB" id="5912862at2759"/>
<dbReference type="Gene3D" id="1.10.150.50">
    <property type="entry name" value="Transcription Factor, Ets-1"/>
    <property type="match status" value="1"/>
</dbReference>
<dbReference type="CDD" id="cd09578">
    <property type="entry name" value="SAM_Scm"/>
    <property type="match status" value="1"/>
</dbReference>
<feature type="compositionally biased region" description="Low complexity" evidence="10">
    <location>
        <begin position="177"/>
        <end position="194"/>
    </location>
</feature>
<dbReference type="GO" id="GO:0005634">
    <property type="term" value="C:nucleus"/>
    <property type="evidence" value="ECO:0007669"/>
    <property type="project" value="UniProtKB-SubCell"/>
</dbReference>
<evidence type="ECO:0000256" key="4">
    <source>
        <dbReference type="ARBA" id="ARBA00022553"/>
    </source>
</evidence>
<dbReference type="InParanoid" id="A0A6J2MFX9"/>
<sequence length="425" mass="47549">MYKVTFFMHCFSGVEGLPVIGDQAVSQIKPPASLKIISPNSEKWSCSCFTKMSSCSSEVDVIKTRIRSGDDENGILYAYESNPAYVNQQSVQSDTSSEEQQKVIMDVLSRCQVIQDTVENLDKKFDVMNGKVSKIYRFRAKLIWQNRRPLGYAYKHYNHLISRRIKLPKTKKDVPDEPAVPAVPAEPAVPNEPAVPDEPDNMSEKLFPASLSRSHSYSPTVPVRRPTDYQDSPMGTLYQSQDSLTQDHRSFYEGRGIRLSQSPTFPGYSSYPSGYAPIDLVQGSTSVPADMLGQGRSSPAHNHDMTYPTLLQNENLGHTASSLCMPAGFATSSSVGNDQGVLQYPYYADPADWSVEEVILFLKEVDPHTLLPLADLFREHEIDGKAMLLLHSDVMMKYMGLKLGTALKLCHYIEKLKEEKCIIDI</sequence>
<dbReference type="SMART" id="SM00454">
    <property type="entry name" value="SAM"/>
    <property type="match status" value="1"/>
</dbReference>
<feature type="region of interest" description="Disordered" evidence="10">
    <location>
        <begin position="169"/>
        <end position="245"/>
    </location>
</feature>
<evidence type="ECO:0000256" key="1">
    <source>
        <dbReference type="ARBA" id="ARBA00004123"/>
    </source>
</evidence>
<dbReference type="AlphaFoldDB" id="A0A6J2MFX9"/>
<evidence type="ECO:0000256" key="2">
    <source>
        <dbReference type="ARBA" id="ARBA00008469"/>
    </source>
</evidence>
<dbReference type="KEGG" id="pdic:114505257"/>
<dbReference type="SUPFAM" id="SSF47769">
    <property type="entry name" value="SAM/Pointed domain"/>
    <property type="match status" value="1"/>
</dbReference>